<evidence type="ECO:0000256" key="1">
    <source>
        <dbReference type="SAM" id="MobiDB-lite"/>
    </source>
</evidence>
<feature type="compositionally biased region" description="Gly residues" evidence="1">
    <location>
        <begin position="61"/>
        <end position="73"/>
    </location>
</feature>
<protein>
    <recommendedName>
        <fullName evidence="5">Gram-positive cocci surface proteins LPxTG domain-containing protein</fullName>
    </recommendedName>
</protein>
<feature type="region of interest" description="Disordered" evidence="1">
    <location>
        <begin position="157"/>
        <end position="188"/>
    </location>
</feature>
<feature type="compositionally biased region" description="Polar residues" evidence="1">
    <location>
        <begin position="310"/>
        <end position="322"/>
    </location>
</feature>
<keyword evidence="2" id="KW-0732">Signal</keyword>
<keyword evidence="4" id="KW-1185">Reference proteome</keyword>
<dbReference type="AlphaFoldDB" id="A0A286GJS4"/>
<proteinExistence type="predicted"/>
<evidence type="ECO:0000313" key="3">
    <source>
        <dbReference type="EMBL" id="SOD95722.1"/>
    </source>
</evidence>
<sequence length="476" mass="46596">MNRSVRNGLAIAGMAGGFLILGQAAASASDADVSGSNNAAAGNTASYDAEAANSNESVTTGGEGGSGGSGGGAETVVDQDADARNNVSNNAESGTVNANGGDSYVIVFAGNGNSVDAGSGDKGDVNASQTVHNEVDVASQGGNASVSNSNNAAAGNGASYNADASNHNDSVTTGGDAGKHGDGGDAYTDVVQDADARNNVDNNAESGTVNANGGDSVVGVIAGNGNSVDAGSDDKGDAEGSQVIHNEVDVASRGGDAGVHGSNNAAAGNAARYNANARNDNDSVTSGGDGGKHGDGGYGDTYLDQDSDARNNVDNNAETGTVNANGGDSIIKVIVGNDNTLTCYSEEGDVDCSQHITNIINIISIGGDADVTCSNNATAGGGSAWVCKPNEKPVHHAPAQPAPAKHEAAPVQQHHKAAAPVHHRAAAPMNTHAQPKGQLAYTGAETTAPLTLGLLALGAGGALTLAGRRRTATAAV</sequence>
<feature type="chain" id="PRO_5039611443" description="Gram-positive cocci surface proteins LPxTG domain-containing protein" evidence="2">
    <location>
        <begin position="29"/>
        <end position="476"/>
    </location>
</feature>
<feature type="region of interest" description="Disordered" evidence="1">
    <location>
        <begin position="52"/>
        <end position="76"/>
    </location>
</feature>
<gene>
    <name evidence="3" type="ORF">SAMN06272739_1319</name>
</gene>
<evidence type="ECO:0000256" key="2">
    <source>
        <dbReference type="SAM" id="SignalP"/>
    </source>
</evidence>
<reference evidence="4" key="1">
    <citation type="submission" date="2017-09" db="EMBL/GenBank/DDBJ databases">
        <authorList>
            <person name="Varghese N."/>
            <person name="Submissions S."/>
        </authorList>
    </citation>
    <scope>NUCLEOTIDE SEQUENCE [LARGE SCALE GENOMIC DNA]</scope>
    <source>
        <strain evidence="4">DSM 44270</strain>
    </source>
</reference>
<evidence type="ECO:0000313" key="4">
    <source>
        <dbReference type="Proteomes" id="UP000219482"/>
    </source>
</evidence>
<name>A0A286GJS4_9ACTN</name>
<organism evidence="3 4">
    <name type="scientific">Blastococcus haudaquaticus</name>
    <dbReference type="NCBI Taxonomy" id="1938745"/>
    <lineage>
        <taxon>Bacteria</taxon>
        <taxon>Bacillati</taxon>
        <taxon>Actinomycetota</taxon>
        <taxon>Actinomycetes</taxon>
        <taxon>Geodermatophilales</taxon>
        <taxon>Geodermatophilaceae</taxon>
        <taxon>Blastococcus</taxon>
    </lineage>
</organism>
<feature type="region of interest" description="Disordered" evidence="1">
    <location>
        <begin position="220"/>
        <end position="240"/>
    </location>
</feature>
<accession>A0A286GJS4</accession>
<dbReference type="Proteomes" id="UP000219482">
    <property type="component" value="Unassembled WGS sequence"/>
</dbReference>
<dbReference type="EMBL" id="OCNK01000001">
    <property type="protein sequence ID" value="SOD95722.1"/>
    <property type="molecule type" value="Genomic_DNA"/>
</dbReference>
<evidence type="ECO:0008006" key="5">
    <source>
        <dbReference type="Google" id="ProtNLM"/>
    </source>
</evidence>
<feature type="region of interest" description="Disordered" evidence="1">
    <location>
        <begin position="277"/>
        <end position="322"/>
    </location>
</feature>
<feature type="signal peptide" evidence="2">
    <location>
        <begin position="1"/>
        <end position="28"/>
    </location>
</feature>